<dbReference type="EMBL" id="SNYM01000003">
    <property type="protein sequence ID" value="TDQ49859.1"/>
    <property type="molecule type" value="Genomic_DNA"/>
</dbReference>
<accession>A0A4R6UV92</accession>
<comment type="caution">
    <text evidence="7">The sequence shown here is derived from an EMBL/GenBank/DDBJ whole genome shotgun (WGS) entry which is preliminary data.</text>
</comment>
<dbReference type="InterPro" id="IPR003439">
    <property type="entry name" value="ABC_transporter-like_ATP-bd"/>
</dbReference>
<keyword evidence="2" id="KW-0813">Transport</keyword>
<reference evidence="7 8" key="1">
    <citation type="submission" date="2019-03" db="EMBL/GenBank/DDBJ databases">
        <title>Genomic Encyclopedia of Type Strains, Phase IV (KMG-IV): sequencing the most valuable type-strain genomes for metagenomic binning, comparative biology and taxonomic classification.</title>
        <authorList>
            <person name="Goeker M."/>
        </authorList>
    </citation>
    <scope>NUCLEOTIDE SEQUENCE [LARGE SCALE GENOMIC DNA]</scope>
    <source>
        <strain evidence="7 8">DSM 103792</strain>
    </source>
</reference>
<dbReference type="InterPro" id="IPR003593">
    <property type="entry name" value="AAA+_ATPase"/>
</dbReference>
<proteinExistence type="inferred from homology"/>
<dbReference type="InterPro" id="IPR027417">
    <property type="entry name" value="P-loop_NTPase"/>
</dbReference>
<evidence type="ECO:0000256" key="2">
    <source>
        <dbReference type="ARBA" id="ARBA00022448"/>
    </source>
</evidence>
<dbReference type="Proteomes" id="UP000295375">
    <property type="component" value="Unassembled WGS sequence"/>
</dbReference>
<evidence type="ECO:0000313" key="8">
    <source>
        <dbReference type="Proteomes" id="UP000295375"/>
    </source>
</evidence>
<dbReference type="GO" id="GO:0016887">
    <property type="term" value="F:ATP hydrolysis activity"/>
    <property type="evidence" value="ECO:0007669"/>
    <property type="project" value="InterPro"/>
</dbReference>
<dbReference type="SMART" id="SM00382">
    <property type="entry name" value="AAA"/>
    <property type="match status" value="1"/>
</dbReference>
<evidence type="ECO:0000259" key="6">
    <source>
        <dbReference type="PROSITE" id="PS50893"/>
    </source>
</evidence>
<evidence type="ECO:0000256" key="5">
    <source>
        <dbReference type="ARBA" id="ARBA00022840"/>
    </source>
</evidence>
<sequence length="306" mass="33467">MDLVLADRARCNSNAIIRLNDIRYAYPGASENALNGVSLALHPGRILGLLGPNGAGKSTLISIITGMRKAASGEWYSSAKRVSLVPQDFAFYPSLTVAENLKFFSRMTPTAAPAESLAKVIDIAQLGAFLNKQAAQLSGGMKRRLNLAIGLLAEPDVLLLDEPTVGVDPQSRAYLLNAVRELAATGISVLYTSHYMDEVQAICDEVAIVDRGVLLANGSVAELLQQQSSEVVFTLSEFEQLDWSLAPTPLLARERDEFRFACAQSNTISELCQWFTAQGAQIIAMRRGHQHLEQVFMQLTHHRLRD</sequence>
<dbReference type="PROSITE" id="PS00211">
    <property type="entry name" value="ABC_TRANSPORTER_1"/>
    <property type="match status" value="1"/>
</dbReference>
<keyword evidence="5 7" id="KW-0067">ATP-binding</keyword>
<name>A0A4R6UV92_9GAMM</name>
<dbReference type="SUPFAM" id="SSF52540">
    <property type="entry name" value="P-loop containing nucleoside triphosphate hydrolases"/>
    <property type="match status" value="1"/>
</dbReference>
<dbReference type="PANTHER" id="PTHR42711">
    <property type="entry name" value="ABC TRANSPORTER ATP-BINDING PROTEIN"/>
    <property type="match status" value="1"/>
</dbReference>
<dbReference type="PANTHER" id="PTHR42711:SF5">
    <property type="entry name" value="ABC TRANSPORTER ATP-BINDING PROTEIN NATA"/>
    <property type="match status" value="1"/>
</dbReference>
<gene>
    <name evidence="7" type="ORF">EV696_103232</name>
</gene>
<keyword evidence="4" id="KW-0547">Nucleotide-binding</keyword>
<dbReference type="PROSITE" id="PS50893">
    <property type="entry name" value="ABC_TRANSPORTER_2"/>
    <property type="match status" value="1"/>
</dbReference>
<evidence type="ECO:0000313" key="7">
    <source>
        <dbReference type="EMBL" id="TDQ49859.1"/>
    </source>
</evidence>
<evidence type="ECO:0000256" key="3">
    <source>
        <dbReference type="ARBA" id="ARBA00022458"/>
    </source>
</evidence>
<feature type="domain" description="ABC transporter" evidence="6">
    <location>
        <begin position="17"/>
        <end position="236"/>
    </location>
</feature>
<keyword evidence="8" id="KW-1185">Reference proteome</keyword>
<dbReference type="Pfam" id="PF00005">
    <property type="entry name" value="ABC_tran"/>
    <property type="match status" value="1"/>
</dbReference>
<evidence type="ECO:0000256" key="1">
    <source>
        <dbReference type="ARBA" id="ARBA00005417"/>
    </source>
</evidence>
<dbReference type="GO" id="GO:0005524">
    <property type="term" value="F:ATP binding"/>
    <property type="evidence" value="ECO:0007669"/>
    <property type="project" value="UniProtKB-KW"/>
</dbReference>
<keyword evidence="3" id="KW-0536">Nodulation</keyword>
<evidence type="ECO:0000256" key="4">
    <source>
        <dbReference type="ARBA" id="ARBA00022741"/>
    </source>
</evidence>
<organism evidence="7 8">
    <name type="scientific">Permianibacter aggregans</name>
    <dbReference type="NCBI Taxonomy" id="1510150"/>
    <lineage>
        <taxon>Bacteria</taxon>
        <taxon>Pseudomonadati</taxon>
        <taxon>Pseudomonadota</taxon>
        <taxon>Gammaproteobacteria</taxon>
        <taxon>Pseudomonadales</taxon>
        <taxon>Pseudomonadaceae</taxon>
        <taxon>Permianibacter</taxon>
    </lineage>
</organism>
<protein>
    <submittedName>
        <fullName evidence="7">ABC-2 type transport system ATP-binding protein</fullName>
    </submittedName>
</protein>
<dbReference type="AlphaFoldDB" id="A0A4R6UV92"/>
<dbReference type="InterPro" id="IPR050763">
    <property type="entry name" value="ABC_transporter_ATP-binding"/>
</dbReference>
<dbReference type="Gene3D" id="3.40.50.300">
    <property type="entry name" value="P-loop containing nucleotide triphosphate hydrolases"/>
    <property type="match status" value="1"/>
</dbReference>
<dbReference type="InterPro" id="IPR017871">
    <property type="entry name" value="ABC_transporter-like_CS"/>
</dbReference>
<comment type="similarity">
    <text evidence="1">Belongs to the ABC transporter superfamily.</text>
</comment>
<dbReference type="OrthoDB" id="9775490at2"/>